<comment type="caution">
    <text evidence="3">The sequence shown here is derived from an EMBL/GenBank/DDBJ whole genome shotgun (WGS) entry which is preliminary data.</text>
</comment>
<organism evidence="3 4">
    <name type="scientific">Morella rubra</name>
    <name type="common">Chinese bayberry</name>
    <dbReference type="NCBI Taxonomy" id="262757"/>
    <lineage>
        <taxon>Eukaryota</taxon>
        <taxon>Viridiplantae</taxon>
        <taxon>Streptophyta</taxon>
        <taxon>Embryophyta</taxon>
        <taxon>Tracheophyta</taxon>
        <taxon>Spermatophyta</taxon>
        <taxon>Magnoliopsida</taxon>
        <taxon>eudicotyledons</taxon>
        <taxon>Gunneridae</taxon>
        <taxon>Pentapetalae</taxon>
        <taxon>rosids</taxon>
        <taxon>fabids</taxon>
        <taxon>Fagales</taxon>
        <taxon>Myricaceae</taxon>
        <taxon>Morella</taxon>
    </lineage>
</organism>
<feature type="region of interest" description="Disordered" evidence="1">
    <location>
        <begin position="208"/>
        <end position="236"/>
    </location>
</feature>
<keyword evidence="2" id="KW-0732">Signal</keyword>
<evidence type="ECO:0000256" key="2">
    <source>
        <dbReference type="SAM" id="SignalP"/>
    </source>
</evidence>
<protein>
    <submittedName>
        <fullName evidence="3">Uncharacterized protein</fullName>
    </submittedName>
</protein>
<feature type="signal peptide" evidence="2">
    <location>
        <begin position="1"/>
        <end position="27"/>
    </location>
</feature>
<dbReference type="EMBL" id="RXIC02000019">
    <property type="protein sequence ID" value="KAB1226332.1"/>
    <property type="molecule type" value="Genomic_DNA"/>
</dbReference>
<feature type="region of interest" description="Disordered" evidence="1">
    <location>
        <begin position="106"/>
        <end position="145"/>
    </location>
</feature>
<keyword evidence="4" id="KW-1185">Reference proteome</keyword>
<evidence type="ECO:0000256" key="1">
    <source>
        <dbReference type="SAM" id="MobiDB-lite"/>
    </source>
</evidence>
<evidence type="ECO:0000313" key="4">
    <source>
        <dbReference type="Proteomes" id="UP000516437"/>
    </source>
</evidence>
<dbReference type="AlphaFoldDB" id="A0A6A1WM31"/>
<reference evidence="3 4" key="1">
    <citation type="journal article" date="2019" name="Plant Biotechnol. J.">
        <title>The red bayberry genome and genetic basis of sex determination.</title>
        <authorList>
            <person name="Jia H.M."/>
            <person name="Jia H.J."/>
            <person name="Cai Q.L."/>
            <person name="Wang Y."/>
            <person name="Zhao H.B."/>
            <person name="Yang W.F."/>
            <person name="Wang G.Y."/>
            <person name="Li Y.H."/>
            <person name="Zhan D.L."/>
            <person name="Shen Y.T."/>
            <person name="Niu Q.F."/>
            <person name="Chang L."/>
            <person name="Qiu J."/>
            <person name="Zhao L."/>
            <person name="Xie H.B."/>
            <person name="Fu W.Y."/>
            <person name="Jin J."/>
            <person name="Li X.W."/>
            <person name="Jiao Y."/>
            <person name="Zhou C.C."/>
            <person name="Tu T."/>
            <person name="Chai C.Y."/>
            <person name="Gao J.L."/>
            <person name="Fan L.J."/>
            <person name="van de Weg E."/>
            <person name="Wang J.Y."/>
            <person name="Gao Z.S."/>
        </authorList>
    </citation>
    <scope>NUCLEOTIDE SEQUENCE [LARGE SCALE GENOMIC DNA]</scope>
    <source>
        <tissue evidence="3">Leaves</tissue>
    </source>
</reference>
<sequence>MLTNFGIFALVLKGLLWLHIPLKTIRSGTSVFYLCLESSGRVFLVNPHEPILPYGRHLALFPSLNYEERALVDSLNEVSSIDENVLRCKENIEEFLSNAHLRISGKRHSHEAEGSSRRSTSKRRSVSPLVPLDAKEEESEVPLARKSSKHGINSRVCIEVTVLKVRDIPEVRITTSSHVQASLVLKDSFVFLGFGGAFSHFAVLKDESPRTPVVDPSDATNGDLPDTPLVGPSVSDSNSAEHVSLCVIGGCFDAVELSQDEELESAHSKLQKLEGFLGSTWSYGSLRSSWV</sequence>
<dbReference type="Proteomes" id="UP000516437">
    <property type="component" value="Chromosome 1"/>
</dbReference>
<feature type="chain" id="PRO_5025402650" evidence="2">
    <location>
        <begin position="28"/>
        <end position="291"/>
    </location>
</feature>
<evidence type="ECO:0000313" key="3">
    <source>
        <dbReference type="EMBL" id="KAB1226332.1"/>
    </source>
</evidence>
<name>A0A6A1WM31_9ROSI</name>
<gene>
    <name evidence="3" type="ORF">CJ030_MR1G002802</name>
</gene>
<proteinExistence type="predicted"/>
<accession>A0A6A1WM31</accession>